<dbReference type="SUPFAM" id="SSF52047">
    <property type="entry name" value="RNI-like"/>
    <property type="match status" value="1"/>
</dbReference>
<feature type="compositionally biased region" description="Low complexity" evidence="1">
    <location>
        <begin position="298"/>
        <end position="310"/>
    </location>
</feature>
<feature type="compositionally biased region" description="Basic and acidic residues" evidence="1">
    <location>
        <begin position="278"/>
        <end position="296"/>
    </location>
</feature>
<gene>
    <name evidence="2" type="ORF">SEPCBS119000_004504</name>
</gene>
<feature type="region of interest" description="Disordered" evidence="1">
    <location>
        <begin position="607"/>
        <end position="645"/>
    </location>
</feature>
<feature type="region of interest" description="Disordered" evidence="1">
    <location>
        <begin position="1"/>
        <end position="74"/>
    </location>
</feature>
<keyword evidence="3" id="KW-1185">Reference proteome</keyword>
<feature type="region of interest" description="Disordered" evidence="1">
    <location>
        <begin position="183"/>
        <end position="204"/>
    </location>
</feature>
<accession>A0ABP0DSK1</accession>
<feature type="compositionally biased region" description="Pro residues" evidence="1">
    <location>
        <begin position="899"/>
        <end position="910"/>
    </location>
</feature>
<organism evidence="2 3">
    <name type="scientific">Sporothrix epigloea</name>
    <dbReference type="NCBI Taxonomy" id="1892477"/>
    <lineage>
        <taxon>Eukaryota</taxon>
        <taxon>Fungi</taxon>
        <taxon>Dikarya</taxon>
        <taxon>Ascomycota</taxon>
        <taxon>Pezizomycotina</taxon>
        <taxon>Sordariomycetes</taxon>
        <taxon>Sordariomycetidae</taxon>
        <taxon>Ophiostomatales</taxon>
        <taxon>Ophiostomataceae</taxon>
        <taxon>Sporothrix</taxon>
    </lineage>
</organism>
<dbReference type="EMBL" id="CAWUON010000070">
    <property type="protein sequence ID" value="CAK7271250.1"/>
    <property type="molecule type" value="Genomic_DNA"/>
</dbReference>
<evidence type="ECO:0000256" key="1">
    <source>
        <dbReference type="SAM" id="MobiDB-lite"/>
    </source>
</evidence>
<dbReference type="Proteomes" id="UP001642502">
    <property type="component" value="Unassembled WGS sequence"/>
</dbReference>
<evidence type="ECO:0008006" key="4">
    <source>
        <dbReference type="Google" id="ProtNLM"/>
    </source>
</evidence>
<comment type="caution">
    <text evidence="2">The sequence shown here is derived from an EMBL/GenBank/DDBJ whole genome shotgun (WGS) entry which is preliminary data.</text>
</comment>
<feature type="region of interest" description="Disordered" evidence="1">
    <location>
        <begin position="895"/>
        <end position="934"/>
    </location>
</feature>
<feature type="region of interest" description="Disordered" evidence="1">
    <location>
        <begin position="252"/>
        <end position="360"/>
    </location>
</feature>
<dbReference type="PANTHER" id="PTHR24216">
    <property type="entry name" value="PAXILLIN-RELATED"/>
    <property type="match status" value="1"/>
</dbReference>
<evidence type="ECO:0000313" key="2">
    <source>
        <dbReference type="EMBL" id="CAK7271250.1"/>
    </source>
</evidence>
<feature type="compositionally biased region" description="Low complexity" evidence="1">
    <location>
        <begin position="327"/>
        <end position="341"/>
    </location>
</feature>
<feature type="compositionally biased region" description="Basic residues" evidence="1">
    <location>
        <begin position="614"/>
        <end position="627"/>
    </location>
</feature>
<reference evidence="2 3" key="1">
    <citation type="submission" date="2024-01" db="EMBL/GenBank/DDBJ databases">
        <authorList>
            <person name="Allen C."/>
            <person name="Tagirdzhanova G."/>
        </authorList>
    </citation>
    <scope>NUCLEOTIDE SEQUENCE [LARGE SCALE GENOMIC DNA]</scope>
    <source>
        <strain evidence="2 3">CBS 119000</strain>
    </source>
</reference>
<sequence>MDLSAVPSPLRPRRKNAPPAVTTTRQTAPAMTVRTSDRAGYRYKPMTIRVVTSDDEQSSTESSDSGSDRFDSLGDSDDDVFMPILCAATAIPMSTQRAQARATTRTTATETAVKAARRKTPARADLFPAALKTFLQDESNLAQLAKVEAGPRNVSGNETSINALVRVSRGHTLAESQPRLKTPRLKTLPGSIGPASVPSQPPRLLREGATASQPLKKNMITVAGHAHPRPSSPKSKTAVSIAAMSLDELAETHAPAPRPAEKRLPTATAPSLPLGEQHPTKDLARDTDRPMERQESHAPAAQQQTTYAEQQRQHELALQQHRLPSSSRVPTPTAARPTSSTHMTQARMGVRPPHMPSGPRPGVPFQWQRPAPIKPAKALRRRAPGEVFAALPGEVLELILDELRNLHLENAETKTCATCWMRDAGAMALTARKMLKYARVALYESIELTGADHHRDHHPVGTRSKKTQKKLQAEKARAEPALLLDGTRLSLLQRTLHESPSIAAIVRRLRVAPAFTSTSPQLSTPSAALAVAYEALISSVIMACPNLERVAGYYPVYDHASPSSGVAQALSTRTRLKEAHWIVAPLLSPEQKELQEREQSQKAALLELQTSQKGRGRSKSTLHRKRAASPPCLPSPPMSPTLERTGGLFTSSRCATLREPTALLPCQSTRFLQHHVNWQHLSTLTVHCQPGATLTPATLLVDALMYLPALQNLYLSHLPAAAFDDQSLLALPPLKKLALVHLPGLTADGLSAYATRATSRSLVVLRLEHVALDALHVLARLLSKLEHLVSLAVVQPQAPALAPDEVIWLFPYLASPSLETLHWDVPGTAPCPLSAMTGDVVLARSIQAGGFPRLHQLRTPIDPEGMFQALCRPQEHVDLPRDQYRSLGAHDLAALADFPSPPSPSSPSFPPSAGHRRHRSESLSSMFSSSLGSPSRADSRASFAFSKASSPSSASSASSASAASSAEWSCTNLQQARVAAQSRIEAARRRPKMLVNVTDEHGRLVDKFGLAGFIGTLGSPIAYHLVPDAGATDEKGGLVDISDLLAASESREADGVCTGQWNASKELPPKKGQERWWHAERGRTRTVSLL</sequence>
<feature type="compositionally biased region" description="Low complexity" evidence="1">
    <location>
        <begin position="922"/>
        <end position="934"/>
    </location>
</feature>
<proteinExistence type="predicted"/>
<name>A0ABP0DSK1_9PEZI</name>
<evidence type="ECO:0000313" key="3">
    <source>
        <dbReference type="Proteomes" id="UP001642502"/>
    </source>
</evidence>
<protein>
    <recommendedName>
        <fullName evidence="4">F-box domain-containing protein</fullName>
    </recommendedName>
</protein>